<evidence type="ECO:0000256" key="1">
    <source>
        <dbReference type="ARBA" id="ARBA00022801"/>
    </source>
</evidence>
<keyword evidence="3 4" id="KW-0443">Lipid metabolism</keyword>
<reference evidence="6 7" key="1">
    <citation type="journal article" date="2016" name="MBio">
        <title>Lateral Gene Transfer in a Heavy Metal-Contaminated-Groundwater Microbial Community.</title>
        <authorList>
            <person name="Hemme C.L."/>
            <person name="Green S.J."/>
            <person name="Rishishwar L."/>
            <person name="Prakash O."/>
            <person name="Pettenato A."/>
            <person name="Chakraborty R."/>
            <person name="Deutschbauer A.M."/>
            <person name="Van Nostrand J.D."/>
            <person name="Wu L."/>
            <person name="He Z."/>
            <person name="Jordan I.K."/>
            <person name="Hazen T.C."/>
            <person name="Arkin A.P."/>
            <person name="Kostka J.E."/>
            <person name="Zhou J."/>
        </authorList>
    </citation>
    <scope>NUCLEOTIDE SEQUENCE [LARGE SCALE GENOMIC DNA]</scope>
    <source>
        <strain evidence="6 7">FW104-T7</strain>
    </source>
</reference>
<dbReference type="RefSeq" id="WP_008438821.1">
    <property type="nucleotide sequence ID" value="NZ_LVJS01000010.1"/>
</dbReference>
<dbReference type="AlphaFoldDB" id="A0A154QLG4"/>
<dbReference type="SUPFAM" id="SSF52151">
    <property type="entry name" value="FabD/lysophospholipase-like"/>
    <property type="match status" value="1"/>
</dbReference>
<dbReference type="InterPro" id="IPR050301">
    <property type="entry name" value="NTE"/>
</dbReference>
<evidence type="ECO:0000256" key="3">
    <source>
        <dbReference type="ARBA" id="ARBA00023098"/>
    </source>
</evidence>
<sequence>MSHPDPASSLAERAARDYRTVALVLQGGGALGAYQAGVFEALDEAGLQPTRLAGISIGALNAAIIAGNAPGQRVERLREFWEAICRPPLWPATPPLPWFDAVAWPTAWLSGMSGMAAWRAMTEGQAGFFHPRQPPPLLGGHATPGSVSWYDTAPLRATLERLVDFDRLNDARTVRVAVGAVNVRSGNFAYFDNRRERLRPEHFMASGALPPGFPAVEVDGEFYWDGGMVSNTPLYEVLSERPGCDTLAFQVDLWSARGALPRDLADVAERSKEIQYSSRTRLVTEFMRRTQEHRRLLHDVMALVPPERRHDPVYRHAEARAAEALTNVIHLIYQNRPHEGHFKDYEFSVASMRCHWQSGLDDMRHTLAHPHWLAAPDAGQPFVTHDVHRSEAG</sequence>
<organism evidence="6 7">
    <name type="scientific">Rhodanobacter thiooxydans</name>
    <dbReference type="NCBI Taxonomy" id="416169"/>
    <lineage>
        <taxon>Bacteria</taxon>
        <taxon>Pseudomonadati</taxon>
        <taxon>Pseudomonadota</taxon>
        <taxon>Gammaproteobacteria</taxon>
        <taxon>Lysobacterales</taxon>
        <taxon>Rhodanobacteraceae</taxon>
        <taxon>Rhodanobacter</taxon>
    </lineage>
</organism>
<evidence type="ECO:0000256" key="4">
    <source>
        <dbReference type="PROSITE-ProRule" id="PRU01161"/>
    </source>
</evidence>
<dbReference type="PANTHER" id="PTHR14226">
    <property type="entry name" value="NEUROPATHY TARGET ESTERASE/SWISS CHEESE D.MELANOGASTER"/>
    <property type="match status" value="1"/>
</dbReference>
<dbReference type="PROSITE" id="PS51635">
    <property type="entry name" value="PNPLA"/>
    <property type="match status" value="1"/>
</dbReference>
<dbReference type="GO" id="GO:0016787">
    <property type="term" value="F:hydrolase activity"/>
    <property type="evidence" value="ECO:0007669"/>
    <property type="project" value="UniProtKB-UniRule"/>
</dbReference>
<evidence type="ECO:0000313" key="7">
    <source>
        <dbReference type="Proteomes" id="UP000076131"/>
    </source>
</evidence>
<dbReference type="STRING" id="416169.RHOFW104T7_05145"/>
<dbReference type="InterPro" id="IPR021095">
    <property type="entry name" value="DUF3734"/>
</dbReference>
<keyword evidence="1 4" id="KW-0378">Hydrolase</keyword>
<dbReference type="PANTHER" id="PTHR14226:SF57">
    <property type="entry name" value="BLR7027 PROTEIN"/>
    <property type="match status" value="1"/>
</dbReference>
<evidence type="ECO:0000313" key="6">
    <source>
        <dbReference type="EMBL" id="KZC25114.1"/>
    </source>
</evidence>
<dbReference type="CDD" id="cd07209">
    <property type="entry name" value="Pat_hypo_Ecoli_Z1214_like"/>
    <property type="match status" value="1"/>
</dbReference>
<feature type="short sequence motif" description="GXGXXG" evidence="4">
    <location>
        <begin position="27"/>
        <end position="32"/>
    </location>
</feature>
<feature type="active site" description="Proton acceptor" evidence="4">
    <location>
        <position position="225"/>
    </location>
</feature>
<accession>A0A154QLG4</accession>
<evidence type="ECO:0000259" key="5">
    <source>
        <dbReference type="PROSITE" id="PS51635"/>
    </source>
</evidence>
<dbReference type="Gene3D" id="3.40.1090.10">
    <property type="entry name" value="Cytosolic phospholipase A2 catalytic domain"/>
    <property type="match status" value="2"/>
</dbReference>
<dbReference type="eggNOG" id="COG1752">
    <property type="taxonomic scope" value="Bacteria"/>
</dbReference>
<proteinExistence type="predicted"/>
<evidence type="ECO:0000256" key="2">
    <source>
        <dbReference type="ARBA" id="ARBA00022963"/>
    </source>
</evidence>
<comment type="caution">
    <text evidence="6">The sequence shown here is derived from an EMBL/GenBank/DDBJ whole genome shotgun (WGS) entry which is preliminary data.</text>
</comment>
<feature type="active site" description="Nucleophile" evidence="4">
    <location>
        <position position="56"/>
    </location>
</feature>
<dbReference type="InterPro" id="IPR002641">
    <property type="entry name" value="PNPLA_dom"/>
</dbReference>
<feature type="short sequence motif" description="DGA/G" evidence="4">
    <location>
        <begin position="225"/>
        <end position="227"/>
    </location>
</feature>
<gene>
    <name evidence="6" type="ORF">RHOFW104T7_05145</name>
</gene>
<dbReference type="EMBL" id="LVJS01000010">
    <property type="protein sequence ID" value="KZC25114.1"/>
    <property type="molecule type" value="Genomic_DNA"/>
</dbReference>
<dbReference type="Proteomes" id="UP000076131">
    <property type="component" value="Unassembled WGS sequence"/>
</dbReference>
<keyword evidence="2 4" id="KW-0442">Lipid degradation</keyword>
<dbReference type="InterPro" id="IPR016035">
    <property type="entry name" value="Acyl_Trfase/lysoPLipase"/>
</dbReference>
<protein>
    <recommendedName>
        <fullName evidence="5">PNPLA domain-containing protein</fullName>
    </recommendedName>
</protein>
<keyword evidence="7" id="KW-1185">Reference proteome</keyword>
<dbReference type="Pfam" id="PF01734">
    <property type="entry name" value="Patatin"/>
    <property type="match status" value="1"/>
</dbReference>
<dbReference type="Pfam" id="PF12536">
    <property type="entry name" value="DUF3734"/>
    <property type="match status" value="1"/>
</dbReference>
<feature type="short sequence motif" description="GXSXG" evidence="4">
    <location>
        <begin position="54"/>
        <end position="58"/>
    </location>
</feature>
<name>A0A154QLG4_9GAMM</name>
<dbReference type="GO" id="GO:0016042">
    <property type="term" value="P:lipid catabolic process"/>
    <property type="evidence" value="ECO:0007669"/>
    <property type="project" value="UniProtKB-UniRule"/>
</dbReference>
<feature type="domain" description="PNPLA" evidence="5">
    <location>
        <begin position="23"/>
        <end position="238"/>
    </location>
</feature>